<dbReference type="EMBL" id="CP002048">
    <property type="protein sequence ID" value="ADI01035.1"/>
    <property type="molecule type" value="Genomic_DNA"/>
</dbReference>
<name>D7CJE6_SYNLT</name>
<evidence type="ECO:0000313" key="2">
    <source>
        <dbReference type="Proteomes" id="UP000000378"/>
    </source>
</evidence>
<dbReference type="HOGENOM" id="CLU_3240666_0_0_9"/>
<dbReference type="AlphaFoldDB" id="D7CJE6"/>
<proteinExistence type="predicted"/>
<dbReference type="STRING" id="643648.Slip_0248"/>
<protein>
    <submittedName>
        <fullName evidence="1">Uncharacterized protein</fullName>
    </submittedName>
</protein>
<keyword evidence="2" id="KW-1185">Reference proteome</keyword>
<dbReference type="Proteomes" id="UP000000378">
    <property type="component" value="Chromosome"/>
</dbReference>
<dbReference type="KEGG" id="slp:Slip_0248"/>
<organism evidence="1 2">
    <name type="scientific">Syntrophothermus lipocalidus (strain DSM 12680 / TGB-C1)</name>
    <dbReference type="NCBI Taxonomy" id="643648"/>
    <lineage>
        <taxon>Bacteria</taxon>
        <taxon>Bacillati</taxon>
        <taxon>Bacillota</taxon>
        <taxon>Clostridia</taxon>
        <taxon>Eubacteriales</taxon>
        <taxon>Syntrophomonadaceae</taxon>
        <taxon>Syntrophothermus</taxon>
    </lineage>
</organism>
<sequence length="43" mass="5047">MAKLIVRQAVFRTRSSSYRAVIKRNKQLEIINEIAQNITLEML</sequence>
<reference evidence="1 2" key="2">
    <citation type="journal article" date="2010" name="Stand. Genomic Sci.">
        <title>Complete genome sequence of Syntrophothermus lipocalidus type strain (TGB-C1).</title>
        <authorList>
            <person name="Djao O.D."/>
            <person name="Zhang X."/>
            <person name="Lucas S."/>
            <person name="Lapidus A."/>
            <person name="Del Rio T.G."/>
            <person name="Nolan M."/>
            <person name="Tice H."/>
            <person name="Cheng J.F."/>
            <person name="Han C."/>
            <person name="Tapia R."/>
            <person name="Goodwin L."/>
            <person name="Pitluck S."/>
            <person name="Liolios K."/>
            <person name="Ivanova N."/>
            <person name="Mavromatis K."/>
            <person name="Mikhailova N."/>
            <person name="Ovchinnikova G."/>
            <person name="Pati A."/>
            <person name="Brambilla E."/>
            <person name="Chen A."/>
            <person name="Palaniappan K."/>
            <person name="Land M."/>
            <person name="Hauser L."/>
            <person name="Chang Y.J."/>
            <person name="Jeffries C.D."/>
            <person name="Rohde M."/>
            <person name="Sikorski J."/>
            <person name="Spring S."/>
            <person name="Goker M."/>
            <person name="Detter J.C."/>
            <person name="Woyke T."/>
            <person name="Bristow J."/>
            <person name="Eisen J.A."/>
            <person name="Markowitz V."/>
            <person name="Hugenholtz P."/>
            <person name="Kyrpides N.C."/>
            <person name="Klenk H.P."/>
        </authorList>
    </citation>
    <scope>NUCLEOTIDE SEQUENCE [LARGE SCALE GENOMIC DNA]</scope>
    <source>
        <strain evidence="2">DSM 12680 / TGB-C1</strain>
    </source>
</reference>
<gene>
    <name evidence="1" type="ordered locus">Slip_0248</name>
</gene>
<evidence type="ECO:0000313" key="1">
    <source>
        <dbReference type="EMBL" id="ADI01035.1"/>
    </source>
</evidence>
<reference evidence="2" key="1">
    <citation type="journal article" date="2010" name="Stand. Genomic Sci.">
        <title>Complete genome sequence of Syntrophothermus lipocalidus type strain (TGB-C1T).</title>
        <authorList>
            <consortium name="US DOE Joint Genome Institute (JGI-PGF)"/>
            <person name="Djao O."/>
            <person name="Zhang X."/>
            <person name="Lucas S."/>
            <person name="Lapidus A."/>
            <person name="Glavina Del Rio T."/>
            <person name="Nolan M."/>
            <person name="Tice H."/>
            <person name="Cheng J."/>
            <person name="Han C."/>
            <person name="Tapia R."/>
            <person name="Goodwin L."/>
            <person name="Pitluck S."/>
            <person name="Liolios K."/>
            <person name="Ivanova N."/>
            <person name="Mavromatis K."/>
            <person name="Mikhailova N."/>
            <person name="Ovchinnikova G."/>
            <person name="Pati A."/>
            <person name="Brambilla E."/>
            <person name="Chen A."/>
            <person name="Palaniappan K."/>
            <person name="Land M."/>
            <person name="Hauser L."/>
            <person name="Chang Y."/>
            <person name="Jeffries C."/>
            <person name="Rohde M."/>
            <person name="Sikorski J."/>
            <person name="Spring S."/>
            <person name="Goker M."/>
            <person name="Detter J."/>
            <person name="Woyke T."/>
            <person name="Bristow J."/>
            <person name="Eisen J."/>
            <person name="Markowitz V."/>
            <person name="Hugenholtz P."/>
            <person name="Kyrpides N."/>
            <person name="Klenk H."/>
        </authorList>
    </citation>
    <scope>NUCLEOTIDE SEQUENCE [LARGE SCALE GENOMIC DNA]</scope>
    <source>
        <strain evidence="2">DSM 12680 / TGB-C1</strain>
    </source>
</reference>
<accession>D7CJE6</accession>
<dbReference type="RefSeq" id="WP_013174437.1">
    <property type="nucleotide sequence ID" value="NC_014220.1"/>
</dbReference>